<evidence type="ECO:0000313" key="4">
    <source>
        <dbReference type="Proteomes" id="UP000324351"/>
    </source>
</evidence>
<evidence type="ECO:0000256" key="2">
    <source>
        <dbReference type="SAM" id="SignalP"/>
    </source>
</evidence>
<proteinExistence type="predicted"/>
<accession>A0A5B1M1V5</accession>
<sequence length="148" mass="14299">MTYDARQRDRYRLAVTAVTGLATCAVAAATGAATGMAEAKTAQEQAAQATGHPPAQAAARGKRVIMKERPVRTKVVTRVVQVTVGGGEATPVSSTGTSGSTSTSTSSSGGSGSSGSSGGSGNSGPGSSQSGPSQPPPPPPPPSQSSGS</sequence>
<feature type="region of interest" description="Disordered" evidence="1">
    <location>
        <begin position="82"/>
        <end position="148"/>
    </location>
</feature>
<feature type="region of interest" description="Disordered" evidence="1">
    <location>
        <begin position="41"/>
        <end position="70"/>
    </location>
</feature>
<organism evidence="3 4">
    <name type="scientific">Nocardioides antri</name>
    <dbReference type="NCBI Taxonomy" id="2607659"/>
    <lineage>
        <taxon>Bacteria</taxon>
        <taxon>Bacillati</taxon>
        <taxon>Actinomycetota</taxon>
        <taxon>Actinomycetes</taxon>
        <taxon>Propionibacteriales</taxon>
        <taxon>Nocardioidaceae</taxon>
        <taxon>Nocardioides</taxon>
    </lineage>
</organism>
<feature type="compositionally biased region" description="Low complexity" evidence="1">
    <location>
        <begin position="41"/>
        <end position="50"/>
    </location>
</feature>
<dbReference type="AlphaFoldDB" id="A0A5B1M1V5"/>
<name>A0A5B1M1V5_9ACTN</name>
<gene>
    <name evidence="3" type="ORF">F0U47_17270</name>
</gene>
<dbReference type="RefSeq" id="WP_149751698.1">
    <property type="nucleotide sequence ID" value="NZ_VUJW01000010.1"/>
</dbReference>
<keyword evidence="2" id="KW-0732">Signal</keyword>
<protein>
    <submittedName>
        <fullName evidence="3">Uncharacterized protein</fullName>
    </submittedName>
</protein>
<dbReference type="Proteomes" id="UP000324351">
    <property type="component" value="Unassembled WGS sequence"/>
</dbReference>
<comment type="caution">
    <text evidence="3">The sequence shown here is derived from an EMBL/GenBank/DDBJ whole genome shotgun (WGS) entry which is preliminary data.</text>
</comment>
<feature type="compositionally biased region" description="Pro residues" evidence="1">
    <location>
        <begin position="133"/>
        <end position="148"/>
    </location>
</feature>
<reference evidence="3 4" key="1">
    <citation type="submission" date="2019-09" db="EMBL/GenBank/DDBJ databases">
        <title>Nocardioides panacisoli sp. nov., isolated from the soil of a ginseng field.</title>
        <authorList>
            <person name="Cho C."/>
        </authorList>
    </citation>
    <scope>NUCLEOTIDE SEQUENCE [LARGE SCALE GENOMIC DNA]</scope>
    <source>
        <strain evidence="3 4">BN140041</strain>
    </source>
</reference>
<dbReference type="EMBL" id="VUJW01000010">
    <property type="protein sequence ID" value="KAA1426079.1"/>
    <property type="molecule type" value="Genomic_DNA"/>
</dbReference>
<evidence type="ECO:0000313" key="3">
    <source>
        <dbReference type="EMBL" id="KAA1426079.1"/>
    </source>
</evidence>
<keyword evidence="4" id="KW-1185">Reference proteome</keyword>
<feature type="compositionally biased region" description="Low complexity" evidence="1">
    <location>
        <begin position="93"/>
        <end position="108"/>
    </location>
</feature>
<feature type="signal peptide" evidence="2">
    <location>
        <begin position="1"/>
        <end position="27"/>
    </location>
</feature>
<feature type="compositionally biased region" description="Gly residues" evidence="1">
    <location>
        <begin position="109"/>
        <end position="124"/>
    </location>
</feature>
<reference evidence="3 4" key="2">
    <citation type="submission" date="2019-09" db="EMBL/GenBank/DDBJ databases">
        <authorList>
            <person name="Jin C."/>
        </authorList>
    </citation>
    <scope>NUCLEOTIDE SEQUENCE [LARGE SCALE GENOMIC DNA]</scope>
    <source>
        <strain evidence="3 4">BN140041</strain>
    </source>
</reference>
<evidence type="ECO:0000256" key="1">
    <source>
        <dbReference type="SAM" id="MobiDB-lite"/>
    </source>
</evidence>
<feature type="chain" id="PRO_5039319090" evidence="2">
    <location>
        <begin position="28"/>
        <end position="148"/>
    </location>
</feature>